<dbReference type="EMBL" id="SMOL01000160">
    <property type="protein sequence ID" value="KAB2624785.1"/>
    <property type="molecule type" value="Genomic_DNA"/>
</dbReference>
<reference evidence="1 2" key="3">
    <citation type="submission" date="2019-11" db="EMBL/GenBank/DDBJ databases">
        <title>A de novo genome assembly of a pear dwarfing rootstock.</title>
        <authorList>
            <person name="Wang F."/>
            <person name="Wang J."/>
            <person name="Li S."/>
            <person name="Zhang Y."/>
            <person name="Fang M."/>
            <person name="Ma L."/>
            <person name="Zhao Y."/>
            <person name="Jiang S."/>
        </authorList>
    </citation>
    <scope>NUCLEOTIDE SEQUENCE [LARGE SCALE GENOMIC DNA]</scope>
    <source>
        <strain evidence="1">S2</strain>
        <tissue evidence="1">Leaf</tissue>
    </source>
</reference>
<evidence type="ECO:0000313" key="1">
    <source>
        <dbReference type="EMBL" id="KAB2624785.1"/>
    </source>
</evidence>
<comment type="caution">
    <text evidence="1">The sequence shown here is derived from an EMBL/GenBank/DDBJ whole genome shotgun (WGS) entry which is preliminary data.</text>
</comment>
<sequence>MPTLRLDWFMKRNSMFDGKQALPLHGGSWHAESTNQNGWYGFGANNNASQFSFGGPMNLNNALMKLENAEYEASFQQVHRLPATMRMQETRNERRIWGYCDEDHGPQYCHDFMIM</sequence>
<dbReference type="Proteomes" id="UP000327157">
    <property type="component" value="Chromosome 16"/>
</dbReference>
<evidence type="ECO:0000313" key="2">
    <source>
        <dbReference type="Proteomes" id="UP000327157"/>
    </source>
</evidence>
<organism evidence="1 2">
    <name type="scientific">Pyrus ussuriensis x Pyrus communis</name>
    <dbReference type="NCBI Taxonomy" id="2448454"/>
    <lineage>
        <taxon>Eukaryota</taxon>
        <taxon>Viridiplantae</taxon>
        <taxon>Streptophyta</taxon>
        <taxon>Embryophyta</taxon>
        <taxon>Tracheophyta</taxon>
        <taxon>Spermatophyta</taxon>
        <taxon>Magnoliopsida</taxon>
        <taxon>eudicotyledons</taxon>
        <taxon>Gunneridae</taxon>
        <taxon>Pentapetalae</taxon>
        <taxon>rosids</taxon>
        <taxon>fabids</taxon>
        <taxon>Rosales</taxon>
        <taxon>Rosaceae</taxon>
        <taxon>Amygdaloideae</taxon>
        <taxon>Maleae</taxon>
        <taxon>Pyrus</taxon>
    </lineage>
</organism>
<name>A0A5N5HA86_9ROSA</name>
<keyword evidence="2" id="KW-1185">Reference proteome</keyword>
<accession>A0A5N5HA86</accession>
<dbReference type="OrthoDB" id="1527699at2759"/>
<gene>
    <name evidence="1" type="ORF">D8674_016445</name>
</gene>
<reference evidence="2" key="2">
    <citation type="submission" date="2019-10" db="EMBL/GenBank/DDBJ databases">
        <title>A de novo genome assembly of a pear dwarfing rootstock.</title>
        <authorList>
            <person name="Wang F."/>
            <person name="Wang J."/>
            <person name="Li S."/>
            <person name="Zhang Y."/>
            <person name="Fang M."/>
            <person name="Ma L."/>
            <person name="Zhao Y."/>
            <person name="Jiang S."/>
        </authorList>
    </citation>
    <scope>NUCLEOTIDE SEQUENCE [LARGE SCALE GENOMIC DNA]</scope>
</reference>
<protein>
    <submittedName>
        <fullName evidence="1">Protein SRG1-like</fullName>
    </submittedName>
</protein>
<dbReference type="AlphaFoldDB" id="A0A5N5HA86"/>
<proteinExistence type="predicted"/>
<reference evidence="1 2" key="1">
    <citation type="submission" date="2019-09" db="EMBL/GenBank/DDBJ databases">
        <authorList>
            <person name="Ou C."/>
        </authorList>
    </citation>
    <scope>NUCLEOTIDE SEQUENCE [LARGE SCALE GENOMIC DNA]</scope>
    <source>
        <strain evidence="1">S2</strain>
        <tissue evidence="1">Leaf</tissue>
    </source>
</reference>